<dbReference type="RefSeq" id="WP_196989070.1">
    <property type="nucleotide sequence ID" value="NZ_JADWYR010000001.1"/>
</dbReference>
<keyword evidence="2" id="KW-1185">Reference proteome</keyword>
<dbReference type="AlphaFoldDB" id="A0A931E4G4"/>
<gene>
    <name evidence="1" type="ORF">I5907_02030</name>
</gene>
<proteinExistence type="predicted"/>
<accession>A0A931E4G4</accession>
<reference evidence="1" key="1">
    <citation type="submission" date="2020-11" db="EMBL/GenBank/DDBJ databases">
        <title>Bacterial whole genome sequence for Panacibacter sp. DH6.</title>
        <authorList>
            <person name="Le V."/>
            <person name="Ko S."/>
            <person name="Ahn C.-Y."/>
            <person name="Oh H.-M."/>
        </authorList>
    </citation>
    <scope>NUCLEOTIDE SEQUENCE</scope>
    <source>
        <strain evidence="1">DH6</strain>
    </source>
</reference>
<organism evidence="1 2">
    <name type="scientific">Panacibacter microcysteis</name>
    <dbReference type="NCBI Taxonomy" id="2793269"/>
    <lineage>
        <taxon>Bacteria</taxon>
        <taxon>Pseudomonadati</taxon>
        <taxon>Bacteroidota</taxon>
        <taxon>Chitinophagia</taxon>
        <taxon>Chitinophagales</taxon>
        <taxon>Chitinophagaceae</taxon>
        <taxon>Panacibacter</taxon>
    </lineage>
</organism>
<protein>
    <submittedName>
        <fullName evidence="1">Uncharacterized protein</fullName>
    </submittedName>
</protein>
<sequence length="67" mass="7916">MKLWLRRTLVLQQWYAANAKTEAKIKTLLQFMTGIEGITSNLKEGFSAIMLRSSCHYNIMQRFLKHR</sequence>
<dbReference type="Proteomes" id="UP000628448">
    <property type="component" value="Unassembled WGS sequence"/>
</dbReference>
<name>A0A931E4G4_9BACT</name>
<evidence type="ECO:0000313" key="2">
    <source>
        <dbReference type="Proteomes" id="UP000628448"/>
    </source>
</evidence>
<evidence type="ECO:0000313" key="1">
    <source>
        <dbReference type="EMBL" id="MBG9374989.1"/>
    </source>
</evidence>
<comment type="caution">
    <text evidence="1">The sequence shown here is derived from an EMBL/GenBank/DDBJ whole genome shotgun (WGS) entry which is preliminary data.</text>
</comment>
<dbReference type="EMBL" id="JADWYR010000001">
    <property type="protein sequence ID" value="MBG9374989.1"/>
    <property type="molecule type" value="Genomic_DNA"/>
</dbReference>